<evidence type="ECO:0000313" key="3">
    <source>
        <dbReference type="Proteomes" id="UP001205998"/>
    </source>
</evidence>
<keyword evidence="3" id="KW-1185">Reference proteome</keyword>
<accession>A0AAD5AVI6</accession>
<feature type="domain" description="Tripeptidyl-peptidase II first Ig-like" evidence="1">
    <location>
        <begin position="14"/>
        <end position="102"/>
    </location>
</feature>
<proteinExistence type="predicted"/>
<dbReference type="AlphaFoldDB" id="A0AAD5AVI6"/>
<dbReference type="Proteomes" id="UP001205998">
    <property type="component" value="Unassembled WGS sequence"/>
</dbReference>
<dbReference type="Gene3D" id="2.60.40.3170">
    <property type="match status" value="1"/>
</dbReference>
<dbReference type="Pfam" id="PF21223">
    <property type="entry name" value="TPPII_Ig-like-1"/>
    <property type="match status" value="1"/>
</dbReference>
<gene>
    <name evidence="2" type="ORF">C0J50_16739</name>
</gene>
<evidence type="ECO:0000313" key="2">
    <source>
        <dbReference type="EMBL" id="KAI5623703.1"/>
    </source>
</evidence>
<reference evidence="2" key="1">
    <citation type="submission" date="2018-07" db="EMBL/GenBank/DDBJ databases">
        <title>Comparative genomics of catfishes provides insights into carnivory and benthic adaptation.</title>
        <authorList>
            <person name="Zhang Y."/>
            <person name="Wang D."/>
            <person name="Peng Z."/>
            <person name="Zheng S."/>
            <person name="Shao F."/>
            <person name="Tao W."/>
        </authorList>
    </citation>
    <scope>NUCLEOTIDE SEQUENCE</scope>
    <source>
        <strain evidence="2">Chongqing</strain>
    </source>
</reference>
<comment type="caution">
    <text evidence="2">The sequence shown here is derived from an EMBL/GenBank/DDBJ whole genome shotgun (WGS) entry which is preliminary data.</text>
</comment>
<protein>
    <submittedName>
        <fullName evidence="2">Tripeptidyl-peptidase 2 isoform X1</fullName>
    </submittedName>
</protein>
<organism evidence="2 3">
    <name type="scientific">Silurus asotus</name>
    <name type="common">Amur catfish</name>
    <name type="synonym">Parasilurus asotus</name>
    <dbReference type="NCBI Taxonomy" id="30991"/>
    <lineage>
        <taxon>Eukaryota</taxon>
        <taxon>Metazoa</taxon>
        <taxon>Chordata</taxon>
        <taxon>Craniata</taxon>
        <taxon>Vertebrata</taxon>
        <taxon>Euteleostomi</taxon>
        <taxon>Actinopterygii</taxon>
        <taxon>Neopterygii</taxon>
        <taxon>Teleostei</taxon>
        <taxon>Ostariophysi</taxon>
        <taxon>Siluriformes</taxon>
        <taxon>Siluridae</taxon>
        <taxon>Silurus</taxon>
    </lineage>
</organism>
<evidence type="ECO:0000259" key="1">
    <source>
        <dbReference type="Pfam" id="PF21223"/>
    </source>
</evidence>
<dbReference type="InterPro" id="IPR048383">
    <property type="entry name" value="TPPII_Ig-like-1"/>
</dbReference>
<sequence length="150" mass="16910">MGNNIQPSMEKCTIGKQLCMEKGKVGRENSVRISLQLHLALTCSAPWVQCPSHLELMNQCRHFNVRIDPQGLREGLHYTEVCAYDTSAHGAGPLFRVPITVIIPTKVSESQNQEVSFTDVHFRPGQIRRHFLTVPQGTSWAVQLIDFILK</sequence>
<name>A0AAD5AVI6_SILAS</name>
<dbReference type="EMBL" id="MU551599">
    <property type="protein sequence ID" value="KAI5623703.1"/>
    <property type="molecule type" value="Genomic_DNA"/>
</dbReference>
<dbReference type="InterPro" id="IPR046940">
    <property type="entry name" value="TPPII_Ig-like_sf"/>
</dbReference>